<evidence type="ECO:0000313" key="3">
    <source>
        <dbReference type="Proteomes" id="UP001139559"/>
    </source>
</evidence>
<keyword evidence="1" id="KW-0732">Signal</keyword>
<dbReference type="EMBL" id="JAJHVV010000005">
    <property type="protein sequence ID" value="MCK6263462.1"/>
    <property type="molecule type" value="Genomic_DNA"/>
</dbReference>
<keyword evidence="3" id="KW-1185">Reference proteome</keyword>
<gene>
    <name evidence="2" type="ORF">KP803_09270</name>
</gene>
<evidence type="ECO:0000313" key="2">
    <source>
        <dbReference type="EMBL" id="MCK6263462.1"/>
    </source>
</evidence>
<protein>
    <recommendedName>
        <fullName evidence="4">Oxidoreductase molybdopterin-binding domain-containing protein</fullName>
    </recommendedName>
</protein>
<name>A0A9X1XI54_9VIBR</name>
<sequence>MKWLFLLTLFLVSNTYADTLKITNSDGVSYTVNEETFSELPLSTITTWLPWDDKINVYSGVTIKDLVTEFDVNKISTLTIEAKNGYQINANYRMLTLHEAILVNKVNEQFLPIEKGAYWLIFNVSKYPITANQHFRDQMVWQIREITIHQ</sequence>
<feature type="signal peptide" evidence="1">
    <location>
        <begin position="1"/>
        <end position="17"/>
    </location>
</feature>
<comment type="caution">
    <text evidence="2">The sequence shown here is derived from an EMBL/GenBank/DDBJ whole genome shotgun (WGS) entry which is preliminary data.</text>
</comment>
<reference evidence="2" key="1">
    <citation type="submission" date="2021-11" db="EMBL/GenBank/DDBJ databases">
        <title>Vibrio ZSDE26 sp. nov. and Vibrio ZSDZ34 sp. nov., isolated from coastal seawater in Qingdao.</title>
        <authorList>
            <person name="Zhang P."/>
        </authorList>
    </citation>
    <scope>NUCLEOTIDE SEQUENCE</scope>
    <source>
        <strain evidence="2">ZSDE26</strain>
    </source>
</reference>
<dbReference type="InterPro" id="IPR036374">
    <property type="entry name" value="OxRdtase_Mopterin-bd_sf"/>
</dbReference>
<dbReference type="RefSeq" id="WP_248008549.1">
    <property type="nucleotide sequence ID" value="NZ_JAJHVV010000005.1"/>
</dbReference>
<dbReference type="AlphaFoldDB" id="A0A9X1XI54"/>
<dbReference type="SUPFAM" id="SSF56524">
    <property type="entry name" value="Oxidoreductase molybdopterin-binding domain"/>
    <property type="match status" value="1"/>
</dbReference>
<evidence type="ECO:0000256" key="1">
    <source>
        <dbReference type="SAM" id="SignalP"/>
    </source>
</evidence>
<dbReference type="Proteomes" id="UP001139559">
    <property type="component" value="Unassembled WGS sequence"/>
</dbReference>
<evidence type="ECO:0008006" key="4">
    <source>
        <dbReference type="Google" id="ProtNLM"/>
    </source>
</evidence>
<accession>A0A9X1XI54</accession>
<organism evidence="2 3">
    <name type="scientific">Vibrio amylolyticus</name>
    <dbReference type="NCBI Taxonomy" id="2847292"/>
    <lineage>
        <taxon>Bacteria</taxon>
        <taxon>Pseudomonadati</taxon>
        <taxon>Pseudomonadota</taxon>
        <taxon>Gammaproteobacteria</taxon>
        <taxon>Vibrionales</taxon>
        <taxon>Vibrionaceae</taxon>
        <taxon>Vibrio</taxon>
    </lineage>
</organism>
<proteinExistence type="predicted"/>
<feature type="chain" id="PRO_5040817613" description="Oxidoreductase molybdopterin-binding domain-containing protein" evidence="1">
    <location>
        <begin position="18"/>
        <end position="150"/>
    </location>
</feature>